<dbReference type="Pfam" id="PF00122">
    <property type="entry name" value="E1-E2_ATPase"/>
    <property type="match status" value="1"/>
</dbReference>
<keyword evidence="10" id="KW-0175">Coiled coil</keyword>
<sequence length="1310" mass="144579">MCIWSIAFRANFLFEPSSKVRAGSFVRVTPHANKGKADICLVQESEVTLNCHFKFQYQNFEFVEAGVEDPDLLGDADAPGVRLIQCPTNQPWRYYRNAVGLGSGAVELAKDKFGQNIFDLPKPTFWQLFQKQLISPLVIFQLFSAALWVMDTFWKYTCFTLGSILMFEASTVLQRLKSMAQLRGMSTKSSLVFVYRCGKWEDRPIEELLPGDLISLHTKADEHKVEGEAEKKKDTLVPCDCLIVRGSAIVNEATLTGESVPQMKDAMSSAADPEMLVDCFGTHRIHALFSGTSLIQTTSPEKEKAVKSGPTCPPDDGIVCYVLRTGFNSSQGELMRMIEFSTENVGADTVETVLQLSFLLVFALVAAGYVMKKASEDPTRPTYKTLIRCTQIITSVVPPSLPMQMAFAVNTALMSLLRSGIYCTEPFRVPYAGRVTHCFFDKTGTLTSDQMVAVGMVNPSTNKEVPVKDASQMACVVLSGCHSLIEVDKKLLGDPIEVAALRGIGWSYQPSTSTASPTNWRAKELTIASKKEYVAGLKDSIEADRKEKEEVTKKIQELEKSLKQDRIDASKLTVAIKHRFHFSSGLQRMSTICKVTSTDSSQSGVYSLVKGSPEAIGQLLQKKPDWYDQAYTHMAEKGQRVLALAYTRLGGGTDVANRPREEVERNLSFAGFIAFKCETRKDSMLVIRSLQDSSHSCVMLTGDAPLTALSVAVEVGIARLEPEKAMVLAEAKDGLEWRPAISDSKAKPVEYSVTGLRELSKSHDLIMTGAPLEKAWQRPDGQEMQSQLTVVKIFARLSPFQKEQIIQAVRKYEQTYSFMCGDGGNDVGALKEADVGLALLSGFGTANVGAKGGSEEKQLSGKAEDELERVRKENQQKAQEIMQKSKVEMARKQKDLVSKQQEWIQEELEKRRQNGEDTGVMAQFGAMKTVMGRLQSEMKKEQEMQQKKHGSGFADSAAKWAEGLDSMEDTPMVQLGDASTAAPFTTRTPSIGSVVDIIRQGRCTLLSAVQQMQIMMLESMIAAYTMSTMSVDGTRPSEPQMMASGTMLGVASLAFSFARPLDRMHPVKPLSSVFHPANLLSMLGQLAIHLACMVYIAELAKVAMGEDEVKAVIEFEKERNKQLDALTEEEMSEWNWFSSVPFKSNLLNTCCWLVETAQQVSVIFVNYKGRPWMKGLLENQPLFLSLFGCIGMVAVCAWGMVPLLNSTLNLEVVPEDLRIKVIIVLFVSLVGSFVWDRLMVALCAPHIMAAQLEEAKATTWRDFLPLLQTVGMIGGGGLVLVSGNPLLFGAAFLLYRNWKKAPDAAAGGTR</sequence>
<comment type="caution">
    <text evidence="14">The sequence shown here is derived from an EMBL/GenBank/DDBJ whole genome shotgun (WGS) entry which is preliminary data.</text>
</comment>
<name>A0AA36J7V8_9DINO</name>
<evidence type="ECO:0000256" key="9">
    <source>
        <dbReference type="ARBA" id="ARBA00023136"/>
    </source>
</evidence>
<dbReference type="SFLD" id="SFLDG00002">
    <property type="entry name" value="C1.7:_P-type_atpase_like"/>
    <property type="match status" value="1"/>
</dbReference>
<evidence type="ECO:0000259" key="12">
    <source>
        <dbReference type="Pfam" id="PF00122"/>
    </source>
</evidence>
<dbReference type="PROSITE" id="PS00154">
    <property type="entry name" value="ATPASE_E1_E2"/>
    <property type="match status" value="1"/>
</dbReference>
<dbReference type="PANTHER" id="PTHR45630">
    <property type="entry name" value="CATION-TRANSPORTING ATPASE-RELATED"/>
    <property type="match status" value="1"/>
</dbReference>
<dbReference type="GO" id="GO:0019829">
    <property type="term" value="F:ATPase-coupled monoatomic cation transmembrane transporter activity"/>
    <property type="evidence" value="ECO:0007669"/>
    <property type="project" value="TreeGrafter"/>
</dbReference>
<keyword evidence="9 11" id="KW-0472">Membrane</keyword>
<dbReference type="InterPro" id="IPR004014">
    <property type="entry name" value="ATPase_P-typ_cation-transptr_N"/>
</dbReference>
<reference evidence="14" key="1">
    <citation type="submission" date="2023-08" db="EMBL/GenBank/DDBJ databases">
        <authorList>
            <person name="Chen Y."/>
            <person name="Shah S."/>
            <person name="Dougan E. K."/>
            <person name="Thang M."/>
            <person name="Chan C."/>
        </authorList>
    </citation>
    <scope>NUCLEOTIDE SEQUENCE</scope>
</reference>
<dbReference type="Proteomes" id="UP001178507">
    <property type="component" value="Unassembled WGS sequence"/>
</dbReference>
<feature type="transmembrane region" description="Helical" evidence="11">
    <location>
        <begin position="1217"/>
        <end position="1235"/>
    </location>
</feature>
<dbReference type="GO" id="GO:0046872">
    <property type="term" value="F:metal ion binding"/>
    <property type="evidence" value="ECO:0007669"/>
    <property type="project" value="UniProtKB-KW"/>
</dbReference>
<dbReference type="Gene3D" id="3.40.50.1000">
    <property type="entry name" value="HAD superfamily/HAD-like"/>
    <property type="match status" value="1"/>
</dbReference>
<keyword evidence="5" id="KW-0067">ATP-binding</keyword>
<evidence type="ECO:0000256" key="11">
    <source>
        <dbReference type="SAM" id="Phobius"/>
    </source>
</evidence>
<dbReference type="PANTHER" id="PTHR45630:SF6">
    <property type="entry name" value="CATION-TRANSPORTING P-TYPE ATPASE N-TERMINAL DOMAIN-CONTAINING PROTEIN"/>
    <property type="match status" value="1"/>
</dbReference>
<dbReference type="GO" id="GO:0005524">
    <property type="term" value="F:ATP binding"/>
    <property type="evidence" value="ECO:0007669"/>
    <property type="project" value="UniProtKB-KW"/>
</dbReference>
<dbReference type="GO" id="GO:0140358">
    <property type="term" value="F:P-type transmembrane transporter activity"/>
    <property type="evidence" value="ECO:0007669"/>
    <property type="project" value="InterPro"/>
</dbReference>
<dbReference type="InterPro" id="IPR059000">
    <property type="entry name" value="ATPase_P-type_domA"/>
</dbReference>
<dbReference type="InterPro" id="IPR044492">
    <property type="entry name" value="P_typ_ATPase_HD_dom"/>
</dbReference>
<dbReference type="InterPro" id="IPR008250">
    <property type="entry name" value="ATPase_P-typ_transduc_dom_A_sf"/>
</dbReference>
<dbReference type="SFLD" id="SFLDS00003">
    <property type="entry name" value="Haloacid_Dehalogenase"/>
    <property type="match status" value="1"/>
</dbReference>
<dbReference type="InterPro" id="IPR023298">
    <property type="entry name" value="ATPase_P-typ_TM_dom_sf"/>
</dbReference>
<dbReference type="SFLD" id="SFLDF00027">
    <property type="entry name" value="p-type_atpase"/>
    <property type="match status" value="1"/>
</dbReference>
<keyword evidence="8 11" id="KW-1133">Transmembrane helix</keyword>
<feature type="domain" description="P-type ATPase A" evidence="12">
    <location>
        <begin position="192"/>
        <end position="338"/>
    </location>
</feature>
<keyword evidence="4" id="KW-0547">Nucleotide-binding</keyword>
<evidence type="ECO:0000256" key="3">
    <source>
        <dbReference type="ARBA" id="ARBA00022723"/>
    </source>
</evidence>
<evidence type="ECO:0000256" key="8">
    <source>
        <dbReference type="ARBA" id="ARBA00022989"/>
    </source>
</evidence>
<evidence type="ECO:0000256" key="5">
    <source>
        <dbReference type="ARBA" id="ARBA00022840"/>
    </source>
</evidence>
<evidence type="ECO:0000256" key="2">
    <source>
        <dbReference type="ARBA" id="ARBA00022692"/>
    </source>
</evidence>
<evidence type="ECO:0000256" key="4">
    <source>
        <dbReference type="ARBA" id="ARBA00022741"/>
    </source>
</evidence>
<feature type="transmembrane region" description="Helical" evidence="11">
    <location>
        <begin position="1182"/>
        <end position="1205"/>
    </location>
</feature>
<protein>
    <submittedName>
        <fullName evidence="14">Uncharacterized protein</fullName>
    </submittedName>
</protein>
<dbReference type="PRINTS" id="PR00119">
    <property type="entry name" value="CATATPASE"/>
</dbReference>
<dbReference type="SUPFAM" id="SSF56784">
    <property type="entry name" value="HAD-like"/>
    <property type="match status" value="1"/>
</dbReference>
<dbReference type="NCBIfam" id="TIGR01657">
    <property type="entry name" value="P-ATPase-V"/>
    <property type="match status" value="1"/>
</dbReference>
<evidence type="ECO:0000256" key="10">
    <source>
        <dbReference type="SAM" id="Coils"/>
    </source>
</evidence>
<feature type="domain" description="Cation-transporting P-type ATPase N-terminal" evidence="13">
    <location>
        <begin position="100"/>
        <end position="148"/>
    </location>
</feature>
<dbReference type="InterPro" id="IPR023299">
    <property type="entry name" value="ATPase_P-typ_cyto_dom_N"/>
</dbReference>
<feature type="coiled-coil region" evidence="10">
    <location>
        <begin position="860"/>
        <end position="902"/>
    </location>
</feature>
<dbReference type="EMBL" id="CAUJNA010003405">
    <property type="protein sequence ID" value="CAJ1401253.1"/>
    <property type="molecule type" value="Genomic_DNA"/>
</dbReference>
<evidence type="ECO:0000256" key="6">
    <source>
        <dbReference type="ARBA" id="ARBA00022842"/>
    </source>
</evidence>
<keyword evidence="3" id="KW-0479">Metal-binding</keyword>
<dbReference type="SUPFAM" id="SSF81665">
    <property type="entry name" value="Calcium ATPase, transmembrane domain M"/>
    <property type="match status" value="1"/>
</dbReference>
<evidence type="ECO:0000259" key="13">
    <source>
        <dbReference type="Pfam" id="PF00690"/>
    </source>
</evidence>
<organism evidence="14 15">
    <name type="scientific">Effrenium voratum</name>
    <dbReference type="NCBI Taxonomy" id="2562239"/>
    <lineage>
        <taxon>Eukaryota</taxon>
        <taxon>Sar</taxon>
        <taxon>Alveolata</taxon>
        <taxon>Dinophyceae</taxon>
        <taxon>Suessiales</taxon>
        <taxon>Symbiodiniaceae</taxon>
        <taxon>Effrenium</taxon>
    </lineage>
</organism>
<dbReference type="Gene3D" id="2.70.150.10">
    <property type="entry name" value="Calcium-transporting ATPase, cytoplasmic transduction domain A"/>
    <property type="match status" value="1"/>
</dbReference>
<dbReference type="GO" id="GO:0016020">
    <property type="term" value="C:membrane"/>
    <property type="evidence" value="ECO:0007669"/>
    <property type="project" value="UniProtKB-SubCell"/>
</dbReference>
<dbReference type="Pfam" id="PF13246">
    <property type="entry name" value="Cation_ATPase"/>
    <property type="match status" value="1"/>
</dbReference>
<dbReference type="InterPro" id="IPR036412">
    <property type="entry name" value="HAD-like_sf"/>
</dbReference>
<feature type="transmembrane region" description="Helical" evidence="11">
    <location>
        <begin position="1270"/>
        <end position="1295"/>
    </location>
</feature>
<keyword evidence="6" id="KW-0460">Magnesium</keyword>
<dbReference type="InterPro" id="IPR023214">
    <property type="entry name" value="HAD_sf"/>
</dbReference>
<keyword evidence="15" id="KW-1185">Reference proteome</keyword>
<keyword evidence="2 11" id="KW-0812">Transmembrane</keyword>
<dbReference type="SUPFAM" id="SSF81653">
    <property type="entry name" value="Calcium ATPase, transduction domain A"/>
    <property type="match status" value="1"/>
</dbReference>
<dbReference type="Pfam" id="PF00690">
    <property type="entry name" value="Cation_ATPase_N"/>
    <property type="match status" value="1"/>
</dbReference>
<feature type="coiled-coil region" evidence="10">
    <location>
        <begin position="534"/>
        <end position="568"/>
    </location>
</feature>
<evidence type="ECO:0000256" key="1">
    <source>
        <dbReference type="ARBA" id="ARBA00004141"/>
    </source>
</evidence>
<evidence type="ECO:0000313" key="15">
    <source>
        <dbReference type="Proteomes" id="UP001178507"/>
    </source>
</evidence>
<keyword evidence="7" id="KW-1278">Translocase</keyword>
<accession>A0AA36J7V8</accession>
<gene>
    <name evidence="14" type="ORF">EVOR1521_LOCUS24439</name>
</gene>
<proteinExistence type="predicted"/>
<dbReference type="SUPFAM" id="SSF81660">
    <property type="entry name" value="Metal cation-transporting ATPase, ATP-binding domain N"/>
    <property type="match status" value="1"/>
</dbReference>
<evidence type="ECO:0000256" key="7">
    <source>
        <dbReference type="ARBA" id="ARBA00022967"/>
    </source>
</evidence>
<dbReference type="InterPro" id="IPR018303">
    <property type="entry name" value="ATPase_P-typ_P_site"/>
</dbReference>
<dbReference type="Gene3D" id="3.40.1110.10">
    <property type="entry name" value="Calcium-transporting ATPase, cytoplasmic domain N"/>
    <property type="match status" value="1"/>
</dbReference>
<dbReference type="InterPro" id="IPR006544">
    <property type="entry name" value="P-type_TPase_V"/>
</dbReference>
<evidence type="ECO:0000313" key="14">
    <source>
        <dbReference type="EMBL" id="CAJ1401253.1"/>
    </source>
</evidence>
<comment type="subcellular location">
    <subcellularLocation>
        <location evidence="1">Membrane</location>
        <topology evidence="1">Multi-pass membrane protein</topology>
    </subcellularLocation>
</comment>